<accession>A0A1I0YAW1</accession>
<reference evidence="1 2" key="1">
    <citation type="submission" date="2016-10" db="EMBL/GenBank/DDBJ databases">
        <authorList>
            <person name="de Groot N.N."/>
        </authorList>
    </citation>
    <scope>NUCLEOTIDE SEQUENCE [LARGE SCALE GENOMIC DNA]</scope>
    <source>
        <strain evidence="1 2">DSM 5522</strain>
    </source>
</reference>
<keyword evidence="2" id="KW-1185">Reference proteome</keyword>
<dbReference type="Proteomes" id="UP000198838">
    <property type="component" value="Unassembled WGS sequence"/>
</dbReference>
<gene>
    <name evidence="1" type="ORF">SAMN05216249_10969</name>
</gene>
<proteinExistence type="predicted"/>
<name>A0A1I0YAW1_9FIRM</name>
<evidence type="ECO:0000313" key="2">
    <source>
        <dbReference type="Proteomes" id="UP000198838"/>
    </source>
</evidence>
<evidence type="ECO:0000313" key="1">
    <source>
        <dbReference type="EMBL" id="SFB10332.1"/>
    </source>
</evidence>
<organism evidence="1 2">
    <name type="scientific">Acetitomaculum ruminis DSM 5522</name>
    <dbReference type="NCBI Taxonomy" id="1120918"/>
    <lineage>
        <taxon>Bacteria</taxon>
        <taxon>Bacillati</taxon>
        <taxon>Bacillota</taxon>
        <taxon>Clostridia</taxon>
        <taxon>Lachnospirales</taxon>
        <taxon>Lachnospiraceae</taxon>
        <taxon>Acetitomaculum</taxon>
    </lineage>
</organism>
<dbReference type="RefSeq" id="WP_177205611.1">
    <property type="nucleotide sequence ID" value="NZ_FOJY01000009.1"/>
</dbReference>
<dbReference type="EMBL" id="FOJY01000009">
    <property type="protein sequence ID" value="SFB10332.1"/>
    <property type="molecule type" value="Genomic_DNA"/>
</dbReference>
<sequence>MMKEQGVYNGQANITVEMKEKGGKIVGEIHVDQLLLGTLEENVANSLIDELELTIFGE</sequence>
<dbReference type="AlphaFoldDB" id="A0A1I0YAW1"/>
<protein>
    <submittedName>
        <fullName evidence="1">Uncharacterized protein</fullName>
    </submittedName>
</protein>